<proteinExistence type="predicted"/>
<feature type="compositionally biased region" description="Basic and acidic residues" evidence="4">
    <location>
        <begin position="632"/>
        <end position="644"/>
    </location>
</feature>
<dbReference type="InterPro" id="IPR011011">
    <property type="entry name" value="Znf_FYVE_PHD"/>
</dbReference>
<evidence type="ECO:0000313" key="7">
    <source>
        <dbReference type="Proteomes" id="UP001239445"/>
    </source>
</evidence>
<dbReference type="PROSITE" id="PS01359">
    <property type="entry name" value="ZF_PHD_1"/>
    <property type="match status" value="1"/>
</dbReference>
<dbReference type="EMBL" id="MU839841">
    <property type="protein sequence ID" value="KAK1751835.1"/>
    <property type="molecule type" value="Genomic_DNA"/>
</dbReference>
<name>A0AAJ0B535_9PEZI</name>
<evidence type="ECO:0000259" key="5">
    <source>
        <dbReference type="SMART" id="SM00249"/>
    </source>
</evidence>
<organism evidence="6 7">
    <name type="scientific">Echria macrotheca</name>
    <dbReference type="NCBI Taxonomy" id="438768"/>
    <lineage>
        <taxon>Eukaryota</taxon>
        <taxon>Fungi</taxon>
        <taxon>Dikarya</taxon>
        <taxon>Ascomycota</taxon>
        <taxon>Pezizomycotina</taxon>
        <taxon>Sordariomycetes</taxon>
        <taxon>Sordariomycetidae</taxon>
        <taxon>Sordariales</taxon>
        <taxon>Schizotheciaceae</taxon>
        <taxon>Echria</taxon>
    </lineage>
</organism>
<gene>
    <name evidence="6" type="ORF">QBC47DRAFT_76958</name>
</gene>
<feature type="domain" description="Zinc finger PHD-type" evidence="5">
    <location>
        <begin position="696"/>
        <end position="743"/>
    </location>
</feature>
<feature type="compositionally biased region" description="Acidic residues" evidence="4">
    <location>
        <begin position="548"/>
        <end position="560"/>
    </location>
</feature>
<dbReference type="InterPro" id="IPR013083">
    <property type="entry name" value="Znf_RING/FYVE/PHD"/>
</dbReference>
<evidence type="ECO:0000256" key="3">
    <source>
        <dbReference type="ARBA" id="ARBA00022833"/>
    </source>
</evidence>
<accession>A0AAJ0B535</accession>
<sequence length="779" mass="83617">MSGDQPASSFGDHPNAQPPTPKQTPTSAIFPSPVFETPKNNQGRFDDSTGWTPRFAEEYSVFNATPGNLRASQARFPDFTPSTPFSIGSGHKRQLSAEGLAAEIASHVNHFSPNPLPPVDPSRQLKSSTSLLATPVADRFSHSDQEQGTSAQRSAKKARRGTVTEDPQGQTATPPPSSHKGGRKLAPKLDTNAMQNDQGYGQPDFMANAQQHGLGGFDLSGDMFSYPLSAPATAAAFGNQQTFWDPEMGSMDIDFSAARNDVVQTPNSANQPIAPADWARATQMMQEAGGAHMQNAPGSAVSQASMQALVTSVAEQAMFVSSFPAPMDDVFGIMPDGGAVNPGLLFSRPPSSSMDMSFSSSMQTSNVPAPMRPEGQTGPRPLAAKPTRGELRRSASEKDMAPRRQDRATASSPIKPTGRPGLSRSFSESRGKKPMNRTALPTLAPAPRPQSQILSGSGMMANRPVISQPNRPSGRSSPPKGQHQRLPSLSSIPETIGPRTRTQAKFTIDANGRARVETTVIVDEEPPPSVRKRHSAQPLRRHRSWNSSEDDDSSSEDDDPIIIPSRNTSFALPDPRKPTTIHPFHSSQRSVSERSTTSYTTFRGSQGDADSDTETIINDLTPRGGVSGDAASELRKLRESRRAPPELSSAKSRRFSAPHGGQGTAGFGYEDQNPMSPSTEATLPTPSTDSRTRGVRCVCNRPEIRLGGGFMVQCASCEMYLHGQCVNVTEQTMPSIYICAFCANTPNLRGGRIRDNGHVSGVMGPRGSPLARKSFKSFR</sequence>
<protein>
    <submittedName>
        <fullName evidence="6">PHD finger protein 20</fullName>
    </submittedName>
</protein>
<dbReference type="InterPro" id="IPR019786">
    <property type="entry name" value="Zinc_finger_PHD-type_CS"/>
</dbReference>
<feature type="region of interest" description="Disordered" evidence="4">
    <location>
        <begin position="345"/>
        <end position="693"/>
    </location>
</feature>
<evidence type="ECO:0000313" key="6">
    <source>
        <dbReference type="EMBL" id="KAK1751835.1"/>
    </source>
</evidence>
<feature type="region of interest" description="Disordered" evidence="4">
    <location>
        <begin position="759"/>
        <end position="779"/>
    </location>
</feature>
<feature type="compositionally biased region" description="Polar residues" evidence="4">
    <location>
        <begin position="465"/>
        <end position="476"/>
    </location>
</feature>
<evidence type="ECO:0000256" key="1">
    <source>
        <dbReference type="ARBA" id="ARBA00022723"/>
    </source>
</evidence>
<evidence type="ECO:0000256" key="4">
    <source>
        <dbReference type="SAM" id="MobiDB-lite"/>
    </source>
</evidence>
<feature type="region of interest" description="Disordered" evidence="4">
    <location>
        <begin position="71"/>
        <end position="101"/>
    </location>
</feature>
<feature type="compositionally biased region" description="Basic and acidic residues" evidence="4">
    <location>
        <begin position="387"/>
        <end position="407"/>
    </location>
</feature>
<dbReference type="AlphaFoldDB" id="A0AAJ0B535"/>
<feature type="region of interest" description="Disordered" evidence="4">
    <location>
        <begin position="1"/>
        <end position="51"/>
    </location>
</feature>
<keyword evidence="2" id="KW-0863">Zinc-finger</keyword>
<dbReference type="SMART" id="SM00249">
    <property type="entry name" value="PHD"/>
    <property type="match status" value="1"/>
</dbReference>
<dbReference type="Proteomes" id="UP001239445">
    <property type="component" value="Unassembled WGS sequence"/>
</dbReference>
<keyword evidence="7" id="KW-1185">Reference proteome</keyword>
<dbReference type="SUPFAM" id="SSF57903">
    <property type="entry name" value="FYVE/PHD zinc finger"/>
    <property type="match status" value="1"/>
</dbReference>
<feature type="region of interest" description="Disordered" evidence="4">
    <location>
        <begin position="138"/>
        <end position="186"/>
    </location>
</feature>
<keyword evidence="3" id="KW-0862">Zinc</keyword>
<dbReference type="GO" id="GO:0008270">
    <property type="term" value="F:zinc ion binding"/>
    <property type="evidence" value="ECO:0007669"/>
    <property type="project" value="UniProtKB-KW"/>
</dbReference>
<feature type="compositionally biased region" description="Polar residues" evidence="4">
    <location>
        <begin position="673"/>
        <end position="689"/>
    </location>
</feature>
<dbReference type="InterPro" id="IPR001965">
    <property type="entry name" value="Znf_PHD"/>
</dbReference>
<comment type="caution">
    <text evidence="6">The sequence shown here is derived from an EMBL/GenBank/DDBJ whole genome shotgun (WGS) entry which is preliminary data.</text>
</comment>
<keyword evidence="1" id="KW-0479">Metal-binding</keyword>
<feature type="compositionally biased region" description="Basic residues" evidence="4">
    <location>
        <begin position="530"/>
        <end position="544"/>
    </location>
</feature>
<reference evidence="6" key="1">
    <citation type="submission" date="2023-06" db="EMBL/GenBank/DDBJ databases">
        <title>Genome-scale phylogeny and comparative genomics of the fungal order Sordariales.</title>
        <authorList>
            <consortium name="Lawrence Berkeley National Laboratory"/>
            <person name="Hensen N."/>
            <person name="Bonometti L."/>
            <person name="Westerberg I."/>
            <person name="Brannstrom I.O."/>
            <person name="Guillou S."/>
            <person name="Cros-Aarteil S."/>
            <person name="Calhoun S."/>
            <person name="Haridas S."/>
            <person name="Kuo A."/>
            <person name="Mondo S."/>
            <person name="Pangilinan J."/>
            <person name="Riley R."/>
            <person name="Labutti K."/>
            <person name="Andreopoulos B."/>
            <person name="Lipzen A."/>
            <person name="Chen C."/>
            <person name="Yanf M."/>
            <person name="Daum C."/>
            <person name="Ng V."/>
            <person name="Clum A."/>
            <person name="Steindorff A."/>
            <person name="Ohm R."/>
            <person name="Martin F."/>
            <person name="Silar P."/>
            <person name="Natvig D."/>
            <person name="Lalanne C."/>
            <person name="Gautier V."/>
            <person name="Ament-Velasquez S.L."/>
            <person name="Kruys A."/>
            <person name="Hutchinson M.I."/>
            <person name="Powell A.J."/>
            <person name="Barry K."/>
            <person name="Miller A.N."/>
            <person name="Grigoriev I.V."/>
            <person name="Debuchy R."/>
            <person name="Gladieux P."/>
            <person name="Thoren M.H."/>
            <person name="Johannesson H."/>
        </authorList>
    </citation>
    <scope>NUCLEOTIDE SEQUENCE</scope>
    <source>
        <strain evidence="6">PSN4</strain>
    </source>
</reference>
<dbReference type="Pfam" id="PF20826">
    <property type="entry name" value="PHD_5"/>
    <property type="match status" value="1"/>
</dbReference>
<evidence type="ECO:0000256" key="2">
    <source>
        <dbReference type="ARBA" id="ARBA00022771"/>
    </source>
</evidence>
<dbReference type="Gene3D" id="3.30.40.10">
    <property type="entry name" value="Zinc/RING finger domain, C3HC4 (zinc finger)"/>
    <property type="match status" value="1"/>
</dbReference>
<feature type="compositionally biased region" description="Polar residues" evidence="4">
    <location>
        <begin position="585"/>
        <end position="604"/>
    </location>
</feature>
<feature type="compositionally biased region" description="Low complexity" evidence="4">
    <location>
        <begin position="351"/>
        <end position="365"/>
    </location>
</feature>